<protein>
    <submittedName>
        <fullName evidence="2">Uncharacterized protein</fullName>
    </submittedName>
</protein>
<name>A0A8T0HT52_CERPU</name>
<dbReference type="EMBL" id="CM026426">
    <property type="protein sequence ID" value="KAG0573977.1"/>
    <property type="molecule type" value="Genomic_DNA"/>
</dbReference>
<accession>A0A8T0HT52</accession>
<feature type="region of interest" description="Disordered" evidence="1">
    <location>
        <begin position="69"/>
        <end position="98"/>
    </location>
</feature>
<gene>
    <name evidence="2" type="ORF">KC19_VG226500</name>
</gene>
<evidence type="ECO:0000313" key="2">
    <source>
        <dbReference type="EMBL" id="KAG0573977.1"/>
    </source>
</evidence>
<sequence>MRAGVGRGTGFTHKEKKMVLHRYFADDRIRALDLELCTTVLKLATTTVHSQRGVLQSIRSTCIQGKMKKMRSDPLSAEDHASAPGGKQRKLFLQTKGT</sequence>
<proteinExistence type="predicted"/>
<dbReference type="Proteomes" id="UP000822688">
    <property type="component" value="Chromosome V"/>
</dbReference>
<organism evidence="2 3">
    <name type="scientific">Ceratodon purpureus</name>
    <name type="common">Fire moss</name>
    <name type="synonym">Dicranum purpureum</name>
    <dbReference type="NCBI Taxonomy" id="3225"/>
    <lineage>
        <taxon>Eukaryota</taxon>
        <taxon>Viridiplantae</taxon>
        <taxon>Streptophyta</taxon>
        <taxon>Embryophyta</taxon>
        <taxon>Bryophyta</taxon>
        <taxon>Bryophytina</taxon>
        <taxon>Bryopsida</taxon>
        <taxon>Dicranidae</taxon>
        <taxon>Pseudoditrichales</taxon>
        <taxon>Ditrichaceae</taxon>
        <taxon>Ceratodon</taxon>
    </lineage>
</organism>
<comment type="caution">
    <text evidence="2">The sequence shown here is derived from an EMBL/GenBank/DDBJ whole genome shotgun (WGS) entry which is preliminary data.</text>
</comment>
<keyword evidence="3" id="KW-1185">Reference proteome</keyword>
<evidence type="ECO:0000313" key="3">
    <source>
        <dbReference type="Proteomes" id="UP000822688"/>
    </source>
</evidence>
<evidence type="ECO:0000256" key="1">
    <source>
        <dbReference type="SAM" id="MobiDB-lite"/>
    </source>
</evidence>
<reference evidence="2" key="1">
    <citation type="submission" date="2020-06" db="EMBL/GenBank/DDBJ databases">
        <title>WGS assembly of Ceratodon purpureus strain R40.</title>
        <authorList>
            <person name="Carey S.B."/>
            <person name="Jenkins J."/>
            <person name="Shu S."/>
            <person name="Lovell J.T."/>
            <person name="Sreedasyam A."/>
            <person name="Maumus F."/>
            <person name="Tiley G.P."/>
            <person name="Fernandez-Pozo N."/>
            <person name="Barry K."/>
            <person name="Chen C."/>
            <person name="Wang M."/>
            <person name="Lipzen A."/>
            <person name="Daum C."/>
            <person name="Saski C.A."/>
            <person name="Payton A.C."/>
            <person name="Mcbreen J.C."/>
            <person name="Conrad R.E."/>
            <person name="Kollar L.M."/>
            <person name="Olsson S."/>
            <person name="Huttunen S."/>
            <person name="Landis J.B."/>
            <person name="Wickett N.J."/>
            <person name="Johnson M.G."/>
            <person name="Rensing S.A."/>
            <person name="Grimwood J."/>
            <person name="Schmutz J."/>
            <person name="Mcdaniel S.F."/>
        </authorList>
    </citation>
    <scope>NUCLEOTIDE SEQUENCE</scope>
    <source>
        <strain evidence="2">R40</strain>
    </source>
</reference>
<dbReference type="AlphaFoldDB" id="A0A8T0HT52"/>